<gene>
    <name evidence="1" type="ORF">ISN45_At03g026160</name>
</gene>
<dbReference type="EMBL" id="JAEFBK010000003">
    <property type="protein sequence ID" value="KAG7626463.1"/>
    <property type="molecule type" value="Genomic_DNA"/>
</dbReference>
<organism evidence="1 2">
    <name type="scientific">Arabidopsis thaliana x Arabidopsis arenosa</name>
    <dbReference type="NCBI Taxonomy" id="1240361"/>
    <lineage>
        <taxon>Eukaryota</taxon>
        <taxon>Viridiplantae</taxon>
        <taxon>Streptophyta</taxon>
        <taxon>Embryophyta</taxon>
        <taxon>Tracheophyta</taxon>
        <taxon>Spermatophyta</taxon>
        <taxon>Magnoliopsida</taxon>
        <taxon>eudicotyledons</taxon>
        <taxon>Gunneridae</taxon>
        <taxon>Pentapetalae</taxon>
        <taxon>rosids</taxon>
        <taxon>malvids</taxon>
        <taxon>Brassicales</taxon>
        <taxon>Brassicaceae</taxon>
        <taxon>Camelineae</taxon>
        <taxon>Arabidopsis</taxon>
    </lineage>
</organism>
<name>A0A8T2EY31_9BRAS</name>
<protein>
    <submittedName>
        <fullName evidence="1">Uncharacterized protein</fullName>
    </submittedName>
</protein>
<comment type="caution">
    <text evidence="1">The sequence shown here is derived from an EMBL/GenBank/DDBJ whole genome shotgun (WGS) entry which is preliminary data.</text>
</comment>
<reference evidence="1 2" key="1">
    <citation type="submission" date="2020-12" db="EMBL/GenBank/DDBJ databases">
        <title>Concerted genomic and epigenomic changes stabilize Arabidopsis allopolyploids.</title>
        <authorList>
            <person name="Chen Z."/>
        </authorList>
    </citation>
    <scope>NUCLEOTIDE SEQUENCE [LARGE SCALE GENOMIC DNA]</scope>
    <source>
        <strain evidence="1">Allo738</strain>
        <tissue evidence="1">Leaf</tissue>
    </source>
</reference>
<dbReference type="AlphaFoldDB" id="A0A8T2EY31"/>
<evidence type="ECO:0000313" key="1">
    <source>
        <dbReference type="EMBL" id="KAG7626463.1"/>
    </source>
</evidence>
<proteinExistence type="predicted"/>
<keyword evidence="2" id="KW-1185">Reference proteome</keyword>
<dbReference type="Proteomes" id="UP000694240">
    <property type="component" value="Chromosome 3"/>
</dbReference>
<accession>A0A8T2EY31</accession>
<sequence length="74" mass="8653">MHSMQVQLLEFFSPSRQNTSTRVRGWRIPFVMNPTTNAQEKLAKKADEGAKTIFDATGNLKDKTRMQQKKRWIK</sequence>
<dbReference type="SMR" id="A0A8T2EY31"/>
<evidence type="ECO:0000313" key="2">
    <source>
        <dbReference type="Proteomes" id="UP000694240"/>
    </source>
</evidence>